<dbReference type="Pfam" id="PF00582">
    <property type="entry name" value="Usp"/>
    <property type="match status" value="1"/>
</dbReference>
<comment type="caution">
    <text evidence="3">The sequence shown here is derived from an EMBL/GenBank/DDBJ whole genome shotgun (WGS) entry which is preliminary data.</text>
</comment>
<dbReference type="PRINTS" id="PR01438">
    <property type="entry name" value="UNVRSLSTRESS"/>
</dbReference>
<dbReference type="PANTHER" id="PTHR46268">
    <property type="entry name" value="STRESS RESPONSE PROTEIN NHAX"/>
    <property type="match status" value="1"/>
</dbReference>
<dbReference type="PANTHER" id="PTHR46268:SF6">
    <property type="entry name" value="UNIVERSAL STRESS PROTEIN UP12"/>
    <property type="match status" value="1"/>
</dbReference>
<organism evidence="3 4">
    <name type="scientific">Thermohalobacter berrensis</name>
    <dbReference type="NCBI Taxonomy" id="99594"/>
    <lineage>
        <taxon>Bacteria</taxon>
        <taxon>Bacillati</taxon>
        <taxon>Bacillota</taxon>
        <taxon>Tissierellia</taxon>
        <taxon>Tissierellales</taxon>
        <taxon>Thermohalobacteraceae</taxon>
        <taxon>Thermohalobacter</taxon>
    </lineage>
</organism>
<protein>
    <recommendedName>
        <fullName evidence="2">UspA domain-containing protein</fullName>
    </recommendedName>
</protein>
<evidence type="ECO:0000256" key="1">
    <source>
        <dbReference type="ARBA" id="ARBA00008791"/>
    </source>
</evidence>
<dbReference type="Gene3D" id="3.40.50.620">
    <property type="entry name" value="HUPs"/>
    <property type="match status" value="1"/>
</dbReference>
<dbReference type="Proteomes" id="UP000284177">
    <property type="component" value="Unassembled WGS sequence"/>
</dbReference>
<keyword evidence="4" id="KW-1185">Reference proteome</keyword>
<dbReference type="CDD" id="cd00293">
    <property type="entry name" value="USP-like"/>
    <property type="match status" value="1"/>
</dbReference>
<dbReference type="AlphaFoldDB" id="A0A419T7M3"/>
<dbReference type="OrthoDB" id="9794782at2"/>
<gene>
    <name evidence="3" type="ORF">BET03_09475</name>
</gene>
<dbReference type="InterPro" id="IPR006016">
    <property type="entry name" value="UspA"/>
</dbReference>
<evidence type="ECO:0000313" key="3">
    <source>
        <dbReference type="EMBL" id="RKD33471.1"/>
    </source>
</evidence>
<comment type="similarity">
    <text evidence="1">Belongs to the universal stress protein A family.</text>
</comment>
<name>A0A419T7M3_9FIRM</name>
<dbReference type="SUPFAM" id="SSF52402">
    <property type="entry name" value="Adenine nucleotide alpha hydrolases-like"/>
    <property type="match status" value="1"/>
</dbReference>
<proteinExistence type="inferred from homology"/>
<feature type="domain" description="UspA" evidence="2">
    <location>
        <begin position="1"/>
        <end position="140"/>
    </location>
</feature>
<evidence type="ECO:0000259" key="2">
    <source>
        <dbReference type="Pfam" id="PF00582"/>
    </source>
</evidence>
<dbReference type="InterPro" id="IPR006015">
    <property type="entry name" value="Universal_stress_UspA"/>
</dbReference>
<dbReference type="RefSeq" id="WP_120167857.1">
    <property type="nucleotide sequence ID" value="NZ_MCIB01000006.1"/>
</dbReference>
<reference evidence="3 4" key="1">
    <citation type="submission" date="2016-08" db="EMBL/GenBank/DDBJ databases">
        <title>Novel Firmicutes and Novel Genomes.</title>
        <authorList>
            <person name="Poppleton D.I."/>
            <person name="Gribaldo S."/>
        </authorList>
    </citation>
    <scope>NUCLEOTIDE SEQUENCE [LARGE SCALE GENOMIC DNA]</scope>
    <source>
        <strain evidence="3 4">CTT3</strain>
    </source>
</reference>
<dbReference type="EMBL" id="MCIB01000006">
    <property type="protein sequence ID" value="RKD33471.1"/>
    <property type="molecule type" value="Genomic_DNA"/>
</dbReference>
<accession>A0A419T7M3</accession>
<dbReference type="InterPro" id="IPR014729">
    <property type="entry name" value="Rossmann-like_a/b/a_fold"/>
</dbReference>
<sequence>MKKILLPVDGSEACLKSYAIARDFAQKFEAEITVVNIQQRDLYFSPYDGTNLQARSEDFMAVGNQIVEKAKEFFRDSGVKILCRVEFGNPAKKIIEIAESEDFDMIIMCTHGMSAVKRFTLGSVTNKVVHHAKKPVLVVR</sequence>
<evidence type="ECO:0000313" key="4">
    <source>
        <dbReference type="Proteomes" id="UP000284177"/>
    </source>
</evidence>